<keyword evidence="6 8" id="KW-0472">Membrane</keyword>
<feature type="transmembrane region" description="Helical" evidence="8">
    <location>
        <begin position="128"/>
        <end position="147"/>
    </location>
</feature>
<protein>
    <recommendedName>
        <fullName evidence="9">Lycopene cyclase domain-containing protein</fullName>
    </recommendedName>
</protein>
<dbReference type="GO" id="GO:0045436">
    <property type="term" value="F:lycopene beta cyclase activity"/>
    <property type="evidence" value="ECO:0007669"/>
    <property type="project" value="UniProtKB-ARBA"/>
</dbReference>
<dbReference type="GO" id="GO:0016020">
    <property type="term" value="C:membrane"/>
    <property type="evidence" value="ECO:0007669"/>
    <property type="project" value="UniProtKB-SubCell"/>
</dbReference>
<feature type="transmembrane region" description="Helical" evidence="8">
    <location>
        <begin position="159"/>
        <end position="177"/>
    </location>
</feature>
<feature type="transmembrane region" description="Helical" evidence="8">
    <location>
        <begin position="71"/>
        <end position="93"/>
    </location>
</feature>
<dbReference type="GO" id="GO:0016872">
    <property type="term" value="F:intramolecular lyase activity"/>
    <property type="evidence" value="ECO:0007669"/>
    <property type="project" value="InterPro"/>
</dbReference>
<feature type="transmembrane region" description="Helical" evidence="8">
    <location>
        <begin position="6"/>
        <end position="24"/>
    </location>
</feature>
<feature type="transmembrane region" description="Helical" evidence="8">
    <location>
        <begin position="203"/>
        <end position="220"/>
    </location>
</feature>
<evidence type="ECO:0000256" key="3">
    <source>
        <dbReference type="ARBA" id="ARBA00022692"/>
    </source>
</evidence>
<organism evidence="10 11">
    <name type="scientific">Candidatus Kaiserbacteria bacterium CG10_big_fil_rev_8_21_14_0_10_51_14</name>
    <dbReference type="NCBI Taxonomy" id="1974610"/>
    <lineage>
        <taxon>Bacteria</taxon>
        <taxon>Candidatus Kaiseribacteriota</taxon>
    </lineage>
</organism>
<evidence type="ECO:0000256" key="6">
    <source>
        <dbReference type="ARBA" id="ARBA00023136"/>
    </source>
</evidence>
<keyword evidence="7" id="KW-0413">Isomerase</keyword>
<feature type="domain" description="Lycopene cyclase" evidence="9">
    <location>
        <begin position="129"/>
        <end position="219"/>
    </location>
</feature>
<evidence type="ECO:0000259" key="9">
    <source>
        <dbReference type="Pfam" id="PF18916"/>
    </source>
</evidence>
<keyword evidence="3 8" id="KW-0812">Transmembrane</keyword>
<dbReference type="EMBL" id="PFBK01000003">
    <property type="protein sequence ID" value="PIR83970.1"/>
    <property type="molecule type" value="Genomic_DNA"/>
</dbReference>
<evidence type="ECO:0000256" key="7">
    <source>
        <dbReference type="ARBA" id="ARBA00023235"/>
    </source>
</evidence>
<proteinExistence type="predicted"/>
<accession>A0A2H0UC89</accession>
<dbReference type="AlphaFoldDB" id="A0A2H0UC89"/>
<dbReference type="GO" id="GO:0016117">
    <property type="term" value="P:carotenoid biosynthetic process"/>
    <property type="evidence" value="ECO:0007669"/>
    <property type="project" value="UniProtKB-KW"/>
</dbReference>
<evidence type="ECO:0000313" key="11">
    <source>
        <dbReference type="Proteomes" id="UP000231192"/>
    </source>
</evidence>
<keyword evidence="5 8" id="KW-1133">Transmembrane helix</keyword>
<comment type="subcellular location">
    <subcellularLocation>
        <location evidence="1">Membrane</location>
        <topology evidence="1">Multi-pass membrane protein</topology>
    </subcellularLocation>
</comment>
<gene>
    <name evidence="10" type="ORF">COU18_00995</name>
</gene>
<evidence type="ECO:0000256" key="2">
    <source>
        <dbReference type="ARBA" id="ARBA00004829"/>
    </source>
</evidence>
<feature type="transmembrane region" description="Helical" evidence="8">
    <location>
        <begin position="105"/>
        <end position="122"/>
    </location>
</feature>
<comment type="pathway">
    <text evidence="2">Carotenoid biosynthesis.</text>
</comment>
<name>A0A2H0UC89_9BACT</name>
<evidence type="ECO:0000313" key="10">
    <source>
        <dbReference type="EMBL" id="PIR83970.1"/>
    </source>
</evidence>
<evidence type="ECO:0000256" key="8">
    <source>
        <dbReference type="SAM" id="Phobius"/>
    </source>
</evidence>
<feature type="transmembrane region" description="Helical" evidence="8">
    <location>
        <begin position="33"/>
        <end position="51"/>
    </location>
</feature>
<dbReference type="Pfam" id="PF18916">
    <property type="entry name" value="Lycopene_cyc"/>
    <property type="match status" value="1"/>
</dbReference>
<evidence type="ECO:0000256" key="5">
    <source>
        <dbReference type="ARBA" id="ARBA00022989"/>
    </source>
</evidence>
<evidence type="ECO:0000256" key="1">
    <source>
        <dbReference type="ARBA" id="ARBA00004141"/>
    </source>
</evidence>
<evidence type="ECO:0000256" key="4">
    <source>
        <dbReference type="ARBA" id="ARBA00022746"/>
    </source>
</evidence>
<comment type="caution">
    <text evidence="10">The sequence shown here is derived from an EMBL/GenBank/DDBJ whole genome shotgun (WGS) entry which is preliminary data.</text>
</comment>
<sequence length="233" mass="26445">MSVSYAYLIGTIVLALVWFAFFFLRKDLRRQQLLISLCSAPLGPISQVLWFHKDYWQPPYAFPISVAGVQVGIEELLFAFFISGIASVIYQVVFRKTVERKERHILRASIIVATAVGVFIALKHIGFNTVWASTDALFLGTLLMILINRRLFMDSVMSAFLVLALVYPLYWLLFAFFPDAHQIFWVSEGLSGVNVLGAPIEEMTWFVAWAMFAGILYEFYRASNAAFANSQSK</sequence>
<dbReference type="Proteomes" id="UP000231192">
    <property type="component" value="Unassembled WGS sequence"/>
</dbReference>
<keyword evidence="4" id="KW-0125">Carotenoid biosynthesis</keyword>
<reference evidence="11" key="1">
    <citation type="submission" date="2017-09" db="EMBL/GenBank/DDBJ databases">
        <title>Depth-based differentiation of microbial function through sediment-hosted aquifers and enrichment of novel symbionts in the deep terrestrial subsurface.</title>
        <authorList>
            <person name="Probst A.J."/>
            <person name="Ladd B."/>
            <person name="Jarett J.K."/>
            <person name="Geller-Mcgrath D.E."/>
            <person name="Sieber C.M.K."/>
            <person name="Emerson J.B."/>
            <person name="Anantharaman K."/>
            <person name="Thomas B.C."/>
            <person name="Malmstrom R."/>
            <person name="Stieglmeier M."/>
            <person name="Klingl A."/>
            <person name="Woyke T."/>
            <person name="Ryan C.M."/>
            <person name="Banfield J.F."/>
        </authorList>
    </citation>
    <scope>NUCLEOTIDE SEQUENCE [LARGE SCALE GENOMIC DNA]</scope>
</reference>
<dbReference type="InterPro" id="IPR017825">
    <property type="entry name" value="Lycopene_cyclase_dom"/>
</dbReference>